<dbReference type="InterPro" id="IPR025559">
    <property type="entry name" value="Eis_dom"/>
</dbReference>
<dbReference type="EMBL" id="DXBG01000095">
    <property type="protein sequence ID" value="HIZ65032.1"/>
    <property type="molecule type" value="Genomic_DNA"/>
</dbReference>
<dbReference type="Pfam" id="PF13530">
    <property type="entry name" value="SCP2_2"/>
    <property type="match status" value="1"/>
</dbReference>
<dbReference type="Pfam" id="PF13527">
    <property type="entry name" value="Acetyltransf_9"/>
    <property type="match status" value="1"/>
</dbReference>
<dbReference type="SUPFAM" id="SSF55729">
    <property type="entry name" value="Acyl-CoA N-acyltransferases (Nat)"/>
    <property type="match status" value="3"/>
</dbReference>
<dbReference type="InterPro" id="IPR016732">
    <property type="entry name" value="UCP018688"/>
</dbReference>
<gene>
    <name evidence="2" type="ORF">H9809_03880</name>
</gene>
<comment type="caution">
    <text evidence="2">The sequence shown here is derived from an EMBL/GenBank/DDBJ whole genome shotgun (WGS) entry which is preliminary data.</text>
</comment>
<proteinExistence type="predicted"/>
<organism evidence="2 3">
    <name type="scientific">Candidatus Blautia pullicola</name>
    <dbReference type="NCBI Taxonomy" id="2838498"/>
    <lineage>
        <taxon>Bacteria</taxon>
        <taxon>Bacillati</taxon>
        <taxon>Bacillota</taxon>
        <taxon>Clostridia</taxon>
        <taxon>Lachnospirales</taxon>
        <taxon>Lachnospiraceae</taxon>
        <taxon>Blautia</taxon>
    </lineage>
</organism>
<reference evidence="2" key="1">
    <citation type="journal article" date="2021" name="PeerJ">
        <title>Extensive microbial diversity within the chicken gut microbiome revealed by metagenomics and culture.</title>
        <authorList>
            <person name="Gilroy R."/>
            <person name="Ravi A."/>
            <person name="Getino M."/>
            <person name="Pursley I."/>
            <person name="Horton D.L."/>
            <person name="Alikhan N.F."/>
            <person name="Baker D."/>
            <person name="Gharbi K."/>
            <person name="Hall N."/>
            <person name="Watson M."/>
            <person name="Adriaenssens E.M."/>
            <person name="Foster-Nyarko E."/>
            <person name="Jarju S."/>
            <person name="Secka A."/>
            <person name="Antonio M."/>
            <person name="Oren A."/>
            <person name="Chaudhuri R.R."/>
            <person name="La Ragione R."/>
            <person name="Hildebrand F."/>
            <person name="Pallen M.J."/>
        </authorList>
    </citation>
    <scope>NUCLEOTIDE SEQUENCE</scope>
    <source>
        <strain evidence="2">1068</strain>
    </source>
</reference>
<dbReference type="EC" id="2.3.1.-" evidence="2"/>
<keyword evidence="2" id="KW-0012">Acyltransferase</keyword>
<keyword evidence="2" id="KW-0808">Transferase</keyword>
<dbReference type="Gene3D" id="3.30.1050.10">
    <property type="entry name" value="SCP2 sterol-binding domain"/>
    <property type="match status" value="1"/>
</dbReference>
<name>A0A9D2JSL2_9FIRM</name>
<sequence>MDKNWLDSRKLSKITEHHKETKIVNLNFKEITVDDIPVMMPYYNMRKNKTCDSVFLESFIWKEFYKVRYAIWEDRALLWLMEYNGKSFSAMPLCKEEDLPAAFQAIEEYFNQELGYPLVINLADEYAVKYLNLPEDKYFVKEQEDSRDYLYLGESLRKLSGKKLHKKKNRLNLFLRQYEGRFEYRSLGCADKDDMWKFLDRWRLQKGEDAEEHLDYEVRGIHDILRNCAEFSIHMGGIYIDGKLEAFSVGSYNPIENMAVIHIEKADPEIPGLYQAINQQFLIHEFPEVEWVNREDDLGLEGLRKAKMSYNPADFARKYLVEQLLDGKKSYSWAEEIENTASDNPPEYLSQEEKQETIPLWKECFPEDRENDRYLEYYYNEKTRDNRILVKRQEGRILSMLHRNPYMLQIGSARAEIDYLVAVGTEEQSRGKGYMREVLQKALRDMYLEKRPFTFLMPAAEAIYKPFDFRYIWDKYSLGVTEEGKEVLSLEPVQDKEEDWDKAAAYMEQWLAHHADLYALRDRAYVRRLQKELQSEEGDLFFLRDAQGNLAGLQGLAGKEKQEQQVLYGEDQWLEWKEKTPRIMARITNLEEFLSVFSLKEEGELEILLDVEDKLIPENQGPYLWSLNGQSSRLMSWPKPQLQAAEISGDSKDFSGQVTLQASIGDLTSWLLGYIPAQKLWPDMPPSQARALSQVKLLDRIWLDELV</sequence>
<evidence type="ECO:0000259" key="1">
    <source>
        <dbReference type="PROSITE" id="PS51186"/>
    </source>
</evidence>
<protein>
    <submittedName>
        <fullName evidence="2">GNAT family N-acetyltransferase</fullName>
        <ecNumber evidence="2">2.3.1.-</ecNumber>
    </submittedName>
</protein>
<evidence type="ECO:0000313" key="2">
    <source>
        <dbReference type="EMBL" id="HIZ65032.1"/>
    </source>
</evidence>
<dbReference type="InterPro" id="IPR000182">
    <property type="entry name" value="GNAT_dom"/>
</dbReference>
<dbReference type="InterPro" id="IPR036527">
    <property type="entry name" value="SCP2_sterol-bd_dom_sf"/>
</dbReference>
<feature type="domain" description="N-acetyltransferase" evidence="1">
    <location>
        <begin position="344"/>
        <end position="512"/>
    </location>
</feature>
<dbReference type="Gene3D" id="3.40.630.30">
    <property type="match status" value="3"/>
</dbReference>
<dbReference type="InterPro" id="IPR024320">
    <property type="entry name" value="LPG_synthase_C"/>
</dbReference>
<reference evidence="2" key="2">
    <citation type="submission" date="2021-04" db="EMBL/GenBank/DDBJ databases">
        <authorList>
            <person name="Gilroy R."/>
        </authorList>
    </citation>
    <scope>NUCLEOTIDE SEQUENCE</scope>
    <source>
        <strain evidence="2">1068</strain>
    </source>
</reference>
<dbReference type="PANTHER" id="PTHR41373">
    <property type="entry name" value="DUF2156 DOMAIN-CONTAINING PROTEIN"/>
    <property type="match status" value="1"/>
</dbReference>
<dbReference type="AlphaFoldDB" id="A0A9D2JSL2"/>
<dbReference type="PROSITE" id="PS51186">
    <property type="entry name" value="GNAT"/>
    <property type="match status" value="1"/>
</dbReference>
<dbReference type="Proteomes" id="UP000824056">
    <property type="component" value="Unassembled WGS sequence"/>
</dbReference>
<evidence type="ECO:0000313" key="3">
    <source>
        <dbReference type="Proteomes" id="UP000824056"/>
    </source>
</evidence>
<dbReference type="PANTHER" id="PTHR41373:SF1">
    <property type="entry name" value="PHOSPHATIDYLGLYCEROL LYSYLTRANSFERASE C-TERMINAL DOMAIN-CONTAINING PROTEIN"/>
    <property type="match status" value="1"/>
</dbReference>
<dbReference type="GO" id="GO:0016747">
    <property type="term" value="F:acyltransferase activity, transferring groups other than amino-acyl groups"/>
    <property type="evidence" value="ECO:0007669"/>
    <property type="project" value="InterPro"/>
</dbReference>
<dbReference type="Pfam" id="PF09924">
    <property type="entry name" value="LPG_synthase_C"/>
    <property type="match status" value="1"/>
</dbReference>
<accession>A0A9D2JSL2</accession>
<dbReference type="InterPro" id="IPR016181">
    <property type="entry name" value="Acyl_CoA_acyltransferase"/>
</dbReference>
<dbReference type="SUPFAM" id="SSF55718">
    <property type="entry name" value="SCP-like"/>
    <property type="match status" value="1"/>
</dbReference>